<dbReference type="EMBL" id="CP061800">
    <property type="protein sequence ID" value="QTA90971.1"/>
    <property type="molecule type" value="Genomic_DNA"/>
</dbReference>
<dbReference type="Proteomes" id="UP000663722">
    <property type="component" value="Chromosome"/>
</dbReference>
<organism evidence="1 2">
    <name type="scientific">Desulfonema magnum</name>
    <dbReference type="NCBI Taxonomy" id="45655"/>
    <lineage>
        <taxon>Bacteria</taxon>
        <taxon>Pseudomonadati</taxon>
        <taxon>Thermodesulfobacteriota</taxon>
        <taxon>Desulfobacteria</taxon>
        <taxon>Desulfobacterales</taxon>
        <taxon>Desulfococcaceae</taxon>
        <taxon>Desulfonema</taxon>
    </lineage>
</organism>
<accession>A0A975GRE7</accession>
<proteinExistence type="predicted"/>
<dbReference type="KEGG" id="dmm:dnm_070350"/>
<keyword evidence="2" id="KW-1185">Reference proteome</keyword>
<sequence>MSQCERIPGKQKIRETSLPGENKFIGIIKKMILLQLECAAETVRTFCRPCGMSFLLSQE</sequence>
<evidence type="ECO:0000313" key="1">
    <source>
        <dbReference type="EMBL" id="QTA90971.1"/>
    </source>
</evidence>
<gene>
    <name evidence="1" type="ORF">dnm_070350</name>
</gene>
<protein>
    <submittedName>
        <fullName evidence="1">Uncharacterized protein</fullName>
    </submittedName>
</protein>
<dbReference type="AlphaFoldDB" id="A0A975GRE7"/>
<evidence type="ECO:0000313" key="2">
    <source>
        <dbReference type="Proteomes" id="UP000663722"/>
    </source>
</evidence>
<reference evidence="1" key="1">
    <citation type="journal article" date="2021" name="Microb. Physiol.">
        <title>Proteogenomic Insights into the Physiology of Marine, Sulfate-Reducing, Filamentous Desulfonema limicola and Desulfonema magnum.</title>
        <authorList>
            <person name="Schnaars V."/>
            <person name="Wohlbrand L."/>
            <person name="Scheve S."/>
            <person name="Hinrichs C."/>
            <person name="Reinhardt R."/>
            <person name="Rabus R."/>
        </authorList>
    </citation>
    <scope>NUCLEOTIDE SEQUENCE</scope>
    <source>
        <strain evidence="1">4be13</strain>
    </source>
</reference>
<name>A0A975GRE7_9BACT</name>